<feature type="transmembrane region" description="Helical" evidence="6">
    <location>
        <begin position="201"/>
        <end position="228"/>
    </location>
</feature>
<accession>A0A9P4WNI8</accession>
<comment type="caution">
    <text evidence="8">The sequence shown here is derived from an EMBL/GenBank/DDBJ whole genome shotgun (WGS) entry which is preliminary data.</text>
</comment>
<evidence type="ECO:0000313" key="8">
    <source>
        <dbReference type="EMBL" id="KAF3037229.1"/>
    </source>
</evidence>
<dbReference type="EMBL" id="SWKV01000044">
    <property type="protein sequence ID" value="KAF3037229.1"/>
    <property type="molecule type" value="Genomic_DNA"/>
</dbReference>
<evidence type="ECO:0000256" key="1">
    <source>
        <dbReference type="ARBA" id="ARBA00004141"/>
    </source>
</evidence>
<dbReference type="PIRSF" id="PIRSF006060">
    <property type="entry name" value="AA_transporter"/>
    <property type="match status" value="1"/>
</dbReference>
<feature type="transmembrane region" description="Helical" evidence="6">
    <location>
        <begin position="90"/>
        <end position="112"/>
    </location>
</feature>
<evidence type="ECO:0000313" key="9">
    <source>
        <dbReference type="Proteomes" id="UP000758155"/>
    </source>
</evidence>
<feature type="transmembrane region" description="Helical" evidence="6">
    <location>
        <begin position="47"/>
        <end position="69"/>
    </location>
</feature>
<feature type="transmembrane region" description="Helical" evidence="6">
    <location>
        <begin position="12"/>
        <end position="32"/>
    </location>
</feature>
<gene>
    <name evidence="8" type="ORF">E8E12_005465</name>
</gene>
<keyword evidence="3 6" id="KW-0812">Transmembrane</keyword>
<feature type="domain" description="Amino acid permease/ SLC12A" evidence="7">
    <location>
        <begin position="18"/>
        <end position="416"/>
    </location>
</feature>
<reference evidence="8" key="1">
    <citation type="submission" date="2019-04" db="EMBL/GenBank/DDBJ databases">
        <title>Sequencing of skin fungus with MAO and IRED activity.</title>
        <authorList>
            <person name="Marsaioli A.J."/>
            <person name="Bonatto J.M.C."/>
            <person name="Reis Junior O."/>
        </authorList>
    </citation>
    <scope>NUCLEOTIDE SEQUENCE</scope>
    <source>
        <strain evidence="8">28M1</strain>
    </source>
</reference>
<feature type="transmembrane region" description="Helical" evidence="6">
    <location>
        <begin position="240"/>
        <end position="263"/>
    </location>
</feature>
<feature type="transmembrane region" description="Helical" evidence="6">
    <location>
        <begin position="464"/>
        <end position="485"/>
    </location>
</feature>
<evidence type="ECO:0000256" key="5">
    <source>
        <dbReference type="ARBA" id="ARBA00023136"/>
    </source>
</evidence>
<comment type="subcellular location">
    <subcellularLocation>
        <location evidence="1">Membrane</location>
        <topology evidence="1">Multi-pass membrane protein</topology>
    </subcellularLocation>
</comment>
<dbReference type="GO" id="GO:0055085">
    <property type="term" value="P:transmembrane transport"/>
    <property type="evidence" value="ECO:0007669"/>
    <property type="project" value="InterPro"/>
</dbReference>
<feature type="transmembrane region" description="Helical" evidence="6">
    <location>
        <begin position="491"/>
        <end position="511"/>
    </location>
</feature>
<evidence type="ECO:0000256" key="3">
    <source>
        <dbReference type="ARBA" id="ARBA00022692"/>
    </source>
</evidence>
<evidence type="ECO:0000256" key="6">
    <source>
        <dbReference type="SAM" id="Phobius"/>
    </source>
</evidence>
<feature type="transmembrane region" description="Helical" evidence="6">
    <location>
        <begin position="132"/>
        <end position="156"/>
    </location>
</feature>
<feature type="transmembrane region" description="Helical" evidence="6">
    <location>
        <begin position="163"/>
        <end position="181"/>
    </location>
</feature>
<organism evidence="8 9">
    <name type="scientific">Didymella heteroderae</name>
    <dbReference type="NCBI Taxonomy" id="1769908"/>
    <lineage>
        <taxon>Eukaryota</taxon>
        <taxon>Fungi</taxon>
        <taxon>Dikarya</taxon>
        <taxon>Ascomycota</taxon>
        <taxon>Pezizomycotina</taxon>
        <taxon>Dothideomycetes</taxon>
        <taxon>Pleosporomycetidae</taxon>
        <taxon>Pleosporales</taxon>
        <taxon>Pleosporineae</taxon>
        <taxon>Didymellaceae</taxon>
        <taxon>Didymella</taxon>
    </lineage>
</organism>
<feature type="transmembrane region" description="Helical" evidence="6">
    <location>
        <begin position="393"/>
        <end position="414"/>
    </location>
</feature>
<dbReference type="GO" id="GO:0016020">
    <property type="term" value="C:membrane"/>
    <property type="evidence" value="ECO:0007669"/>
    <property type="project" value="UniProtKB-SubCell"/>
</dbReference>
<feature type="transmembrane region" description="Helical" evidence="6">
    <location>
        <begin position="361"/>
        <end position="381"/>
    </location>
</feature>
<dbReference type="Pfam" id="PF00324">
    <property type="entry name" value="AA_permease"/>
    <property type="match status" value="1"/>
</dbReference>
<name>A0A9P4WNI8_9PLEO</name>
<feature type="transmembrane region" description="Helical" evidence="6">
    <location>
        <begin position="304"/>
        <end position="328"/>
    </location>
</feature>
<keyword evidence="2" id="KW-0813">Transport</keyword>
<dbReference type="AlphaFoldDB" id="A0A9P4WNI8"/>
<keyword evidence="4 6" id="KW-1133">Transmembrane helix</keyword>
<dbReference type="OrthoDB" id="3900342at2759"/>
<dbReference type="Gene3D" id="1.20.1740.10">
    <property type="entry name" value="Amino acid/polyamine transporter I"/>
    <property type="match status" value="1"/>
</dbReference>
<dbReference type="Proteomes" id="UP000758155">
    <property type="component" value="Unassembled WGS sequence"/>
</dbReference>
<evidence type="ECO:0000256" key="2">
    <source>
        <dbReference type="ARBA" id="ARBA00022448"/>
    </source>
</evidence>
<keyword evidence="5 6" id="KW-0472">Membrane</keyword>
<evidence type="ECO:0000256" key="4">
    <source>
        <dbReference type="ARBA" id="ARBA00022989"/>
    </source>
</evidence>
<sequence>MPRNDHPGLKQDLRGWMIFFIVMSVVIGAGIFNNGGSSMRIAGPGGALLAFAIMSIIAICVSECISELVQLFAVPNAIVEYVRHFVDEDFGWAIGIAYWLTYSSIFAAQNMTAAQLSEYWGGPDPPQVYRTVIFYVVGPIIMLVINVCGVSTFGWIESIGGGLKILLVLTTTFALYVMAGQEQNNYLQDSFQHNRGFVNNNVAAVCYVIPIMAFGFIGIETVAVTAFEAAPNHLRRPSKYITYFTAILYLICMLSQCLNVQWINDHLPMVYGGVEAVKRAADDPDNPYSRALAVIAMFNWNQKVFAGILNGAIIFSVLSASNTTLYVASRTLYGMALRVKDPTVLGKLIHALSTVDSRTGVPLSALLLSWAMFFWIPFMSLKNDYRVQYVIEIIQTASSVSCLVVWTALVIAYLRLWYWQTKYKTSLSVEVEQMNGSRVSPYDMFKRGSPNYKPHTVLMSLQPLPAMIALVGCFVIFAFCSATWWYRPATFPRVAIAYAAQFIVLIIFVVLKATRIWRLSRAKRREWWYGLWSQTSSDAFTEKLNSLRGFLEEAVEQSEEDRRLRRQNSLDDRGSANGDPAIILTEHRAVAHEGVAT</sequence>
<evidence type="ECO:0000259" key="7">
    <source>
        <dbReference type="Pfam" id="PF00324"/>
    </source>
</evidence>
<dbReference type="InterPro" id="IPR004841">
    <property type="entry name" value="AA-permease/SLC12A_dom"/>
</dbReference>
<proteinExistence type="predicted"/>
<dbReference type="PANTHER" id="PTHR43495:SF5">
    <property type="entry name" value="GAMMA-AMINOBUTYRIC ACID PERMEASE"/>
    <property type="match status" value="1"/>
</dbReference>
<keyword evidence="9" id="KW-1185">Reference proteome</keyword>
<protein>
    <recommendedName>
        <fullName evidence="7">Amino acid permease/ SLC12A domain-containing protein</fullName>
    </recommendedName>
</protein>
<dbReference type="PANTHER" id="PTHR43495">
    <property type="entry name" value="GABA PERMEASE"/>
    <property type="match status" value="1"/>
</dbReference>